<keyword evidence="4" id="KW-0967">Endosome</keyword>
<dbReference type="Pfam" id="PF07200">
    <property type="entry name" value="Mod_r"/>
    <property type="match status" value="1"/>
</dbReference>
<dbReference type="PANTHER" id="PTHR13678">
    <property type="entry name" value="VACUOLAR PROTEIN SORTING-ASSOCIATED PROTEIN 37"/>
    <property type="match status" value="1"/>
</dbReference>
<dbReference type="Gene3D" id="1.10.287.660">
    <property type="entry name" value="Helix hairpin bin"/>
    <property type="match status" value="1"/>
</dbReference>
<evidence type="ECO:0000256" key="5">
    <source>
        <dbReference type="ARBA" id="ARBA00022927"/>
    </source>
</evidence>
<keyword evidence="5 7" id="KW-0653">Protein transport</keyword>
<evidence type="ECO:0000256" key="8">
    <source>
        <dbReference type="SAM" id="MobiDB-lite"/>
    </source>
</evidence>
<name>A0A915EK49_9BILA</name>
<feature type="domain" description="VPS37 C-terminal" evidence="9">
    <location>
        <begin position="100"/>
        <end position="189"/>
    </location>
</feature>
<evidence type="ECO:0000256" key="1">
    <source>
        <dbReference type="ARBA" id="ARBA00004633"/>
    </source>
</evidence>
<accession>A0A915EK49</accession>
<dbReference type="GO" id="GO:0043162">
    <property type="term" value="P:ubiquitin-dependent protein catabolic process via the multivesicular body sorting pathway"/>
    <property type="evidence" value="ECO:0007669"/>
    <property type="project" value="TreeGrafter"/>
</dbReference>
<feature type="compositionally biased region" description="Polar residues" evidence="8">
    <location>
        <begin position="204"/>
        <end position="217"/>
    </location>
</feature>
<keyword evidence="10" id="KW-1185">Reference proteome</keyword>
<dbReference type="GO" id="GO:0031902">
    <property type="term" value="C:late endosome membrane"/>
    <property type="evidence" value="ECO:0007669"/>
    <property type="project" value="UniProtKB-SubCell"/>
</dbReference>
<dbReference type="SUPFAM" id="SSF140111">
    <property type="entry name" value="Endosomal sorting complex assembly domain"/>
    <property type="match status" value="1"/>
</dbReference>
<dbReference type="WBParaSite" id="jg6216">
    <property type="protein sequence ID" value="jg6216"/>
    <property type="gene ID" value="jg6216"/>
</dbReference>
<reference evidence="11" key="1">
    <citation type="submission" date="2022-11" db="UniProtKB">
        <authorList>
            <consortium name="WormBaseParasite"/>
        </authorList>
    </citation>
    <scope>IDENTIFICATION</scope>
</reference>
<evidence type="ECO:0000256" key="6">
    <source>
        <dbReference type="ARBA" id="ARBA00025010"/>
    </source>
</evidence>
<dbReference type="PROSITE" id="PS51314">
    <property type="entry name" value="VPS37_C"/>
    <property type="match status" value="1"/>
</dbReference>
<dbReference type="Proteomes" id="UP000887574">
    <property type="component" value="Unplaced"/>
</dbReference>
<dbReference type="GO" id="GO:0006612">
    <property type="term" value="P:protein targeting to membrane"/>
    <property type="evidence" value="ECO:0007669"/>
    <property type="project" value="TreeGrafter"/>
</dbReference>
<evidence type="ECO:0000256" key="4">
    <source>
        <dbReference type="ARBA" id="ARBA00022753"/>
    </source>
</evidence>
<organism evidence="10 11">
    <name type="scientific">Ditylenchus dipsaci</name>
    <dbReference type="NCBI Taxonomy" id="166011"/>
    <lineage>
        <taxon>Eukaryota</taxon>
        <taxon>Metazoa</taxon>
        <taxon>Ecdysozoa</taxon>
        <taxon>Nematoda</taxon>
        <taxon>Chromadorea</taxon>
        <taxon>Rhabditida</taxon>
        <taxon>Tylenchina</taxon>
        <taxon>Tylenchomorpha</taxon>
        <taxon>Sphaerularioidea</taxon>
        <taxon>Anguinidae</taxon>
        <taxon>Anguininae</taxon>
        <taxon>Ditylenchus</taxon>
    </lineage>
</organism>
<dbReference type="InterPro" id="IPR037202">
    <property type="entry name" value="ESCRT_assembly_dom"/>
</dbReference>
<evidence type="ECO:0000256" key="3">
    <source>
        <dbReference type="ARBA" id="ARBA00022448"/>
    </source>
</evidence>
<comment type="similarity">
    <text evidence="2">Belongs to the VPS37 family.</text>
</comment>
<comment type="subcellular location">
    <subcellularLocation>
        <location evidence="1">Late endosome membrane</location>
        <topology evidence="1">Peripheral membrane protein</topology>
    </subcellularLocation>
</comment>
<evidence type="ECO:0000259" key="9">
    <source>
        <dbReference type="PROSITE" id="PS51314"/>
    </source>
</evidence>
<evidence type="ECO:0000256" key="2">
    <source>
        <dbReference type="ARBA" id="ARBA00007617"/>
    </source>
</evidence>
<evidence type="ECO:0000256" key="7">
    <source>
        <dbReference type="PROSITE-ProRule" id="PRU00646"/>
    </source>
</evidence>
<dbReference type="PANTHER" id="PTHR13678:SF27">
    <property type="entry name" value="LD45836P"/>
    <property type="match status" value="1"/>
</dbReference>
<dbReference type="InterPro" id="IPR029012">
    <property type="entry name" value="Helix_hairpin_bin_sf"/>
</dbReference>
<protein>
    <submittedName>
        <fullName evidence="11">VPS37 C-terminal domain-containing protein</fullName>
    </submittedName>
</protein>
<keyword evidence="3 7" id="KW-0813">Transport</keyword>
<sequence>MASPGTTNSNYETVLELVTDSIMSQVRNYTEDQLQNLLNDENRLNAMVDSMPQVSSLLTDKELKLAQSKSFAEYNLSLEPKLREACTRLETSHANASKEKHEVELLKARLDSIAEDRSLDSISAILQAAVQEAEDQSEILAEKFQDGEFEIDEFIKNYNEKRVLAHMRKVKSEKLAEILRQQQYQPAASQHPVGHGSYPYPSDHPNNQYGAGSAAQSNYRHSYFR</sequence>
<dbReference type="InterPro" id="IPR009851">
    <property type="entry name" value="Mod_r"/>
</dbReference>
<dbReference type="AlphaFoldDB" id="A0A915EK49"/>
<evidence type="ECO:0000313" key="10">
    <source>
        <dbReference type="Proteomes" id="UP000887574"/>
    </source>
</evidence>
<comment type="function">
    <text evidence="6">Component of the ESCRT-I complex, a regulator of vesicular trafficking process. Required for the sorting of endocytic ubiquitinated cargos into multivesicular bodies. May be involved in cell growth and differentiation.</text>
</comment>
<dbReference type="GO" id="GO:0000813">
    <property type="term" value="C:ESCRT I complex"/>
    <property type="evidence" value="ECO:0007669"/>
    <property type="project" value="UniProtKB-ARBA"/>
</dbReference>
<feature type="region of interest" description="Disordered" evidence="8">
    <location>
        <begin position="182"/>
        <end position="217"/>
    </location>
</feature>
<dbReference type="GO" id="GO:0006623">
    <property type="term" value="P:protein targeting to vacuole"/>
    <property type="evidence" value="ECO:0007669"/>
    <property type="project" value="TreeGrafter"/>
</dbReference>
<evidence type="ECO:0000313" key="11">
    <source>
        <dbReference type="WBParaSite" id="jg6216"/>
    </source>
</evidence>
<proteinExistence type="inferred from homology"/>